<dbReference type="FunFam" id="3.40.50.10190:FF:000014">
    <property type="entry name" value="RNA polymerase II C-terminal domain phosphatase-like 3"/>
    <property type="match status" value="1"/>
</dbReference>
<dbReference type="FunFam" id="3.40.50.1000:FF:000125">
    <property type="entry name" value="RNA polymerase II C-terminal domain phosphatase-like 4"/>
    <property type="match status" value="1"/>
</dbReference>
<keyword evidence="9" id="KW-0804">Transcription</keyword>
<dbReference type="PROSITE" id="PS50172">
    <property type="entry name" value="BRCT"/>
    <property type="match status" value="1"/>
</dbReference>
<comment type="subunit">
    <text evidence="13">Interacts with RAP74.</text>
</comment>
<dbReference type="OMA" id="NAHDATI"/>
<dbReference type="SMART" id="SM00292">
    <property type="entry name" value="BRCT"/>
    <property type="match status" value="1"/>
</dbReference>
<dbReference type="SMART" id="SM00577">
    <property type="entry name" value="CPDc"/>
    <property type="match status" value="1"/>
</dbReference>
<evidence type="ECO:0000256" key="10">
    <source>
        <dbReference type="ARBA" id="ARBA00023242"/>
    </source>
</evidence>
<evidence type="ECO:0000313" key="18">
    <source>
        <dbReference type="EMBL" id="ONK63902.1"/>
    </source>
</evidence>
<evidence type="ECO:0000256" key="14">
    <source>
        <dbReference type="RuleBase" id="RU366066"/>
    </source>
</evidence>
<dbReference type="GO" id="GO:0046872">
    <property type="term" value="F:metal ion binding"/>
    <property type="evidence" value="ECO:0007669"/>
    <property type="project" value="UniProtKB-KW"/>
</dbReference>
<dbReference type="InterPro" id="IPR011947">
    <property type="entry name" value="FCP1_euk"/>
</dbReference>
<dbReference type="InterPro" id="IPR004274">
    <property type="entry name" value="FCP1_dom"/>
</dbReference>
<dbReference type="Gene3D" id="3.40.50.1000">
    <property type="entry name" value="HAD superfamily/HAD-like"/>
    <property type="match status" value="1"/>
</dbReference>
<dbReference type="SUPFAM" id="SSF56784">
    <property type="entry name" value="HAD-like"/>
    <property type="match status" value="1"/>
</dbReference>
<dbReference type="OrthoDB" id="10249888at2759"/>
<dbReference type="Pfam" id="PF00533">
    <property type="entry name" value="BRCT"/>
    <property type="match status" value="1"/>
</dbReference>
<gene>
    <name evidence="18" type="ORF">A4U43_C07F20100</name>
</gene>
<dbReference type="InterPro" id="IPR036412">
    <property type="entry name" value="HAD-like_sf"/>
</dbReference>
<dbReference type="GO" id="GO:0003723">
    <property type="term" value="F:RNA binding"/>
    <property type="evidence" value="ECO:0007669"/>
    <property type="project" value="UniProtKB-KW"/>
</dbReference>
<evidence type="ECO:0000256" key="3">
    <source>
        <dbReference type="ARBA" id="ARBA00004123"/>
    </source>
</evidence>
<protein>
    <recommendedName>
        <fullName evidence="14">RNA polymerase II C-terminal domain phosphatase-like</fullName>
        <ecNumber evidence="14">3.1.3.16</ecNumber>
    </recommendedName>
</protein>
<dbReference type="Gene3D" id="3.40.50.10190">
    <property type="entry name" value="BRCT domain"/>
    <property type="match status" value="1"/>
</dbReference>
<keyword evidence="19" id="KW-1185">Reference proteome</keyword>
<dbReference type="AlphaFoldDB" id="A0A5P1EDH5"/>
<reference evidence="19" key="1">
    <citation type="journal article" date="2017" name="Nat. Commun.">
        <title>The asparagus genome sheds light on the origin and evolution of a young Y chromosome.</title>
        <authorList>
            <person name="Harkess A."/>
            <person name="Zhou J."/>
            <person name="Xu C."/>
            <person name="Bowers J.E."/>
            <person name="Van der Hulst R."/>
            <person name="Ayyampalayam S."/>
            <person name="Mercati F."/>
            <person name="Riccardi P."/>
            <person name="McKain M.R."/>
            <person name="Kakrana A."/>
            <person name="Tang H."/>
            <person name="Ray J."/>
            <person name="Groenendijk J."/>
            <person name="Arikit S."/>
            <person name="Mathioni S.M."/>
            <person name="Nakano M."/>
            <person name="Shan H."/>
            <person name="Telgmann-Rauber A."/>
            <person name="Kanno A."/>
            <person name="Yue Z."/>
            <person name="Chen H."/>
            <person name="Li W."/>
            <person name="Chen Y."/>
            <person name="Xu X."/>
            <person name="Zhang Y."/>
            <person name="Luo S."/>
            <person name="Chen H."/>
            <person name="Gao J."/>
            <person name="Mao Z."/>
            <person name="Pires J.C."/>
            <person name="Luo M."/>
            <person name="Kudrna D."/>
            <person name="Wing R.A."/>
            <person name="Meyers B.C."/>
            <person name="Yi K."/>
            <person name="Kong H."/>
            <person name="Lavrijsen P."/>
            <person name="Sunseri F."/>
            <person name="Falavigna A."/>
            <person name="Ye Y."/>
            <person name="Leebens-Mack J.H."/>
            <person name="Chen G."/>
        </authorList>
    </citation>
    <scope>NUCLEOTIDE SEQUENCE [LARGE SCALE GENOMIC DNA]</scope>
    <source>
        <strain evidence="19">cv. DH0086</strain>
    </source>
</reference>
<proteinExistence type="predicted"/>
<dbReference type="PROSITE" id="PS50969">
    <property type="entry name" value="FCP1"/>
    <property type="match status" value="1"/>
</dbReference>
<comment type="cofactor">
    <cofactor evidence="1">
        <name>Mn(2+)</name>
        <dbReference type="ChEBI" id="CHEBI:29035"/>
    </cofactor>
</comment>
<evidence type="ECO:0000256" key="5">
    <source>
        <dbReference type="ARBA" id="ARBA00022723"/>
    </source>
</evidence>
<dbReference type="PANTHER" id="PTHR23081">
    <property type="entry name" value="RNA POLYMERASE II CTD PHOSPHATASE"/>
    <property type="match status" value="1"/>
</dbReference>
<dbReference type="Proteomes" id="UP000243459">
    <property type="component" value="Chromosome 7"/>
</dbReference>
<feature type="domain" description="BRCT" evidence="16">
    <location>
        <begin position="354"/>
        <end position="446"/>
    </location>
</feature>
<comment type="cofactor">
    <cofactor evidence="2">
        <name>Mg(2+)</name>
        <dbReference type="ChEBI" id="CHEBI:18420"/>
    </cofactor>
</comment>
<organism evidence="18 19">
    <name type="scientific">Asparagus officinalis</name>
    <name type="common">Garden asparagus</name>
    <dbReference type="NCBI Taxonomy" id="4686"/>
    <lineage>
        <taxon>Eukaryota</taxon>
        <taxon>Viridiplantae</taxon>
        <taxon>Streptophyta</taxon>
        <taxon>Embryophyta</taxon>
        <taxon>Tracheophyta</taxon>
        <taxon>Spermatophyta</taxon>
        <taxon>Magnoliopsida</taxon>
        <taxon>Liliopsida</taxon>
        <taxon>Asparagales</taxon>
        <taxon>Asparagaceae</taxon>
        <taxon>Asparagoideae</taxon>
        <taxon>Asparagus</taxon>
    </lineage>
</organism>
<dbReference type="CDD" id="cd07521">
    <property type="entry name" value="HAD_FCP1-like"/>
    <property type="match status" value="1"/>
</dbReference>
<sequence length="458" mass="52478">MSLAAESPPHTPSSSDDFAAFLDAELESGSETSPDEDHENVKEEDEFLERNAKRRKVEDLESTKELEGSVAVEMNQENIGTSSEPLCPPHPGFIKGMCIRCGQLEDDDSGIAFSYIHKDLRLASKEINRLCGADLQNLKRAEKLILILDLDHTLLNTTRLEDISPGEEYLKHQVDSMQGNPNRDLFKLDHIRLMTKLRPFVRSFLKEASSMFEMYVYTMGERHYALEMAKILDPDKVYFDTRVISQADSTKRHQKGLDVVLGAENLVVILDDTEFVWQRHRENLILMERYHFFTSSCRQYGFNARSLSESKQDEREADGALSIILNVLKRAHQMFFNLKADFESRDIRQVLKTIRHEILQGCRIVFSRVFPSEADAADQPIWKLAQQMGAVCCTEVDSSVTHVVSTDKGTKKARWALQNEKFLVNPHWIEAANYLWSRQREEDFQVNSCLKDPLSVAI</sequence>
<evidence type="ECO:0000259" key="17">
    <source>
        <dbReference type="PROSITE" id="PS50969"/>
    </source>
</evidence>
<feature type="compositionally biased region" description="Acidic residues" evidence="15">
    <location>
        <begin position="24"/>
        <end position="47"/>
    </location>
</feature>
<dbReference type="GO" id="GO:0008420">
    <property type="term" value="F:RNA polymerase II CTD heptapeptide repeat phosphatase activity"/>
    <property type="evidence" value="ECO:0007669"/>
    <property type="project" value="UniProtKB-UniRule"/>
</dbReference>
<evidence type="ECO:0000256" key="15">
    <source>
        <dbReference type="SAM" id="MobiDB-lite"/>
    </source>
</evidence>
<feature type="compositionally biased region" description="Basic and acidic residues" evidence="15">
    <location>
        <begin position="48"/>
        <end position="67"/>
    </location>
</feature>
<dbReference type="Gramene" id="ONK63902">
    <property type="protein sequence ID" value="ONK63902"/>
    <property type="gene ID" value="A4U43_C07F20100"/>
</dbReference>
<dbReference type="EMBL" id="CM007387">
    <property type="protein sequence ID" value="ONK63902.1"/>
    <property type="molecule type" value="Genomic_DNA"/>
</dbReference>
<keyword evidence="10 14" id="KW-0539">Nucleus</keyword>
<evidence type="ECO:0000256" key="11">
    <source>
        <dbReference type="ARBA" id="ARBA00047761"/>
    </source>
</evidence>
<dbReference type="EC" id="3.1.3.16" evidence="14"/>
<accession>A0A5P1EDH5</accession>
<keyword evidence="4" id="KW-0678">Repressor</keyword>
<evidence type="ECO:0000256" key="13">
    <source>
        <dbReference type="ARBA" id="ARBA00063107"/>
    </source>
</evidence>
<keyword evidence="6 14" id="KW-0378">Hydrolase</keyword>
<evidence type="ECO:0000256" key="12">
    <source>
        <dbReference type="ARBA" id="ARBA00048336"/>
    </source>
</evidence>
<dbReference type="NCBIfam" id="TIGR02250">
    <property type="entry name" value="FCP1_euk"/>
    <property type="match status" value="1"/>
</dbReference>
<name>A0A5P1EDH5_ASPOF</name>
<dbReference type="InterPro" id="IPR001357">
    <property type="entry name" value="BRCT_dom"/>
</dbReference>
<dbReference type="PANTHER" id="PTHR23081:SF36">
    <property type="entry name" value="RNA POLYMERASE II SUBUNIT A C-TERMINAL DOMAIN PHOSPHATASE"/>
    <property type="match status" value="1"/>
</dbReference>
<feature type="region of interest" description="Disordered" evidence="15">
    <location>
        <begin position="1"/>
        <end position="67"/>
    </location>
</feature>
<dbReference type="Pfam" id="PF03031">
    <property type="entry name" value="NIF"/>
    <property type="match status" value="1"/>
</dbReference>
<evidence type="ECO:0000259" key="16">
    <source>
        <dbReference type="PROSITE" id="PS50172"/>
    </source>
</evidence>
<dbReference type="GO" id="GO:0009651">
    <property type="term" value="P:response to salt stress"/>
    <property type="evidence" value="ECO:0007669"/>
    <property type="project" value="UniProtKB-ARBA"/>
</dbReference>
<evidence type="ECO:0000256" key="7">
    <source>
        <dbReference type="ARBA" id="ARBA00022884"/>
    </source>
</evidence>
<dbReference type="SUPFAM" id="SSF52113">
    <property type="entry name" value="BRCT domain"/>
    <property type="match status" value="1"/>
</dbReference>
<keyword evidence="8" id="KW-0805">Transcription regulation</keyword>
<feature type="domain" description="FCP1 homology" evidence="17">
    <location>
        <begin position="139"/>
        <end position="311"/>
    </location>
</feature>
<dbReference type="InterPro" id="IPR039189">
    <property type="entry name" value="Fcp1"/>
</dbReference>
<keyword evidence="7" id="KW-0694">RNA-binding</keyword>
<comment type="catalytic activity">
    <reaction evidence="11 14">
        <text>O-phospho-L-seryl-[protein] + H2O = L-seryl-[protein] + phosphate</text>
        <dbReference type="Rhea" id="RHEA:20629"/>
        <dbReference type="Rhea" id="RHEA-COMP:9863"/>
        <dbReference type="Rhea" id="RHEA-COMP:11604"/>
        <dbReference type="ChEBI" id="CHEBI:15377"/>
        <dbReference type="ChEBI" id="CHEBI:29999"/>
        <dbReference type="ChEBI" id="CHEBI:43474"/>
        <dbReference type="ChEBI" id="CHEBI:83421"/>
        <dbReference type="EC" id="3.1.3.16"/>
    </reaction>
</comment>
<comment type="function">
    <text evidence="14">This promotes the activity of RNA polymerase II.</text>
</comment>
<evidence type="ECO:0000256" key="9">
    <source>
        <dbReference type="ARBA" id="ARBA00023163"/>
    </source>
</evidence>
<comment type="catalytic activity">
    <reaction evidence="12 14">
        <text>O-phospho-L-threonyl-[protein] + H2O = L-threonyl-[protein] + phosphate</text>
        <dbReference type="Rhea" id="RHEA:47004"/>
        <dbReference type="Rhea" id="RHEA-COMP:11060"/>
        <dbReference type="Rhea" id="RHEA-COMP:11605"/>
        <dbReference type="ChEBI" id="CHEBI:15377"/>
        <dbReference type="ChEBI" id="CHEBI:30013"/>
        <dbReference type="ChEBI" id="CHEBI:43474"/>
        <dbReference type="ChEBI" id="CHEBI:61977"/>
        <dbReference type="EC" id="3.1.3.16"/>
    </reaction>
</comment>
<evidence type="ECO:0000256" key="8">
    <source>
        <dbReference type="ARBA" id="ARBA00023015"/>
    </source>
</evidence>
<keyword evidence="5" id="KW-0479">Metal-binding</keyword>
<evidence type="ECO:0000256" key="1">
    <source>
        <dbReference type="ARBA" id="ARBA00001936"/>
    </source>
</evidence>
<evidence type="ECO:0000313" key="19">
    <source>
        <dbReference type="Proteomes" id="UP000243459"/>
    </source>
</evidence>
<evidence type="ECO:0000256" key="2">
    <source>
        <dbReference type="ARBA" id="ARBA00001946"/>
    </source>
</evidence>
<dbReference type="InterPro" id="IPR036420">
    <property type="entry name" value="BRCT_dom_sf"/>
</dbReference>
<dbReference type="InterPro" id="IPR023214">
    <property type="entry name" value="HAD_sf"/>
</dbReference>
<dbReference type="CDD" id="cd17729">
    <property type="entry name" value="BRCT_CTDP1"/>
    <property type="match status" value="1"/>
</dbReference>
<evidence type="ECO:0000256" key="6">
    <source>
        <dbReference type="ARBA" id="ARBA00022801"/>
    </source>
</evidence>
<comment type="subcellular location">
    <subcellularLocation>
        <location evidence="3 14">Nucleus</location>
    </subcellularLocation>
</comment>
<evidence type="ECO:0000256" key="4">
    <source>
        <dbReference type="ARBA" id="ARBA00022491"/>
    </source>
</evidence>
<dbReference type="GO" id="GO:0005634">
    <property type="term" value="C:nucleus"/>
    <property type="evidence" value="ECO:0007669"/>
    <property type="project" value="UniProtKB-SubCell"/>
</dbReference>